<dbReference type="HOGENOM" id="CLU_001425_0_0_1"/>
<comment type="similarity">
    <text evidence="3">Belongs to the pectinesterase family.</text>
</comment>
<evidence type="ECO:0000256" key="8">
    <source>
        <dbReference type="ARBA" id="ARBA00023085"/>
    </source>
</evidence>
<evidence type="ECO:0000256" key="10">
    <source>
        <dbReference type="SAM" id="MobiDB-lite"/>
    </source>
</evidence>
<evidence type="ECO:0000256" key="1">
    <source>
        <dbReference type="ARBA" id="ARBA00004613"/>
    </source>
</evidence>
<proteinExistence type="inferred from homology"/>
<feature type="domain" description="Pectinesterase catalytic" evidence="12">
    <location>
        <begin position="834"/>
        <end position="993"/>
    </location>
</feature>
<evidence type="ECO:0000256" key="11">
    <source>
        <dbReference type="SAM" id="SignalP"/>
    </source>
</evidence>
<evidence type="ECO:0000256" key="6">
    <source>
        <dbReference type="ARBA" id="ARBA00022729"/>
    </source>
</evidence>
<dbReference type="RefSeq" id="XP_003001245.1">
    <property type="nucleotide sequence ID" value="XM_003001199.1"/>
</dbReference>
<feature type="region of interest" description="Disordered" evidence="10">
    <location>
        <begin position="104"/>
        <end position="139"/>
    </location>
</feature>
<protein>
    <recommendedName>
        <fullName evidence="4">pectinesterase</fullName>
        <ecNumber evidence="4">3.1.1.11</ecNumber>
    </recommendedName>
</protein>
<organism evidence="14">
    <name type="scientific">Verticillium alfalfae (strain VaMs.102 / ATCC MYA-4576 / FGSC 10136)</name>
    <name type="common">Verticillium wilt of alfalfa</name>
    <name type="synonym">Verticillium albo-atrum</name>
    <dbReference type="NCBI Taxonomy" id="526221"/>
    <lineage>
        <taxon>Eukaryota</taxon>
        <taxon>Fungi</taxon>
        <taxon>Dikarya</taxon>
        <taxon>Ascomycota</taxon>
        <taxon>Pezizomycotina</taxon>
        <taxon>Sordariomycetes</taxon>
        <taxon>Hypocreomycetidae</taxon>
        <taxon>Glomerellales</taxon>
        <taxon>Plectosphaerellaceae</taxon>
        <taxon>Verticillium</taxon>
    </lineage>
</organism>
<evidence type="ECO:0000313" key="14">
    <source>
        <dbReference type="Proteomes" id="UP000008698"/>
    </source>
</evidence>
<sequence length="1517" mass="157195">MKATVLSLLLLGLCRPSAAAAEGANTVAPPSGDLVCPARRPNPPASASASASASAFASAAALAHFSALAHAAAVSPASVAPTFSALASPVSTASSVSVVSSSVTSSTSLSPSTSSGSSSSSTGAGSGTTTTTANTSPAVTVASDGSGQFTNINSAISYAQANAVPTVTVLAGTYTEAIAIQATAAVTIVGETAATGKTYSDNLVTITNGAAGTTPPINFLTSTSKGVTWKNVNIANANAASTAGIAFLRGSKHAFYSCQLTAAGSVGFTGSHASGLIANSYIQAADKIFSSFGSFYVYASTITATNNNALIVYNKGFTDTASGKLYNSNVVFDTCQIIQKAGTTNKNVFMAAANGVGVAVIWRETSIAGFVANSGVYVDATTQDARNTYIEYGTTGAGSYANKAAARAAYITLATDVGKLAPYELSAFYTGLYPSVAVTGVDWVDAAVLSSIQRGSSGSATTTTAAATTTTTSVVPTTTTTSVAPTTTTTSVAPTTTTTSTTTASAAASSVAASVVDIASSAASVNSASSAPAIAACAPSSVPSTALIVGPVGSSCATFNSLAAAVAALPADATTQYIYILAGTYNEKVTLTRTGATVLRGETDNALSSSSNKVTIQNAAGVLSSAGGSAGTATFSANKYEAKFVTFYNINFENTYAQQTNNIAVAAYSKGTKVAFYGCNVKSTQGSLYLDYGNVFFSGGRIEGTTDFIWGIGAGYFYNSIIVSRDSTNTGSTIAANRYQNSFGGSQIVFDGCAIVPKDKTVPQQGTYLGRDYSTNAQVAVVNSYLDAHIYPVGWRDRSSQHLLADNSAYTVKKVLGDDAWLDAPAIAPQQALDTLLVNQGVQVFSNSYIEGSVDFIWGYSKAYFHQCYVASNTPRTYITAQNRPNAAWAGGFVFDKSVITYTESYGTSFGTVALGRPWSQYAVTVYMNSFLDKHISPAGWSVWQTSNPQTDNVLFGEFNNVGPGNWTDSRATFATKLTEAQASQYKLETFIGSTSWLDAKAFAYVPSYSLTSVGAAEVPVPVPTTPVVITHPTSGTEPPAGAVIVGAPSAVTRRADGSTAKPFNSLTAALASLPSDSSNQIIFLYPGTYTEQVPSINRPGPVMIIGYTSDAPGKSYKNNQVTITQARGLSVSPPPAGHSNAETATIATASSKISWYNINLVNTENLDGAIPSYVSLAASVYGDKIGFYGCSFVGWQDTLLTGATAGNQYYESCYIDGAIDFIWGYSKAYFKGCTIAAKRAKSAITAQSRASLTAIGGYIFDQCLFTEAPTATVDLKGQVYLGRPYSKFALVVVKNSFLSDVIQPAGWKIWSNTDPRNDSITFAEYNNAGPGSWENNAAARATFRGASLLTADDYPLSKVMSSTDWIDLTYWDQIQTPQPAVVPVTPVTPTVYDGTKPPAGAFIVSKTPVDGQTTYDTIQAALNALPTSKQITPTVFIYPGTYNEQLILARAGTTILIGYSSNSGDYSQNQVTISFDKGIDTQADASNSDSATVYATGNYLQAVNINFANTFGTASK</sequence>
<keyword evidence="5" id="KW-0964">Secreted</keyword>
<accession>C9STL9</accession>
<dbReference type="GeneID" id="9529292"/>
<feature type="chain" id="PRO_5003001059" description="pectinesterase" evidence="11">
    <location>
        <begin position="21"/>
        <end position="1517"/>
    </location>
</feature>
<keyword evidence="6 11" id="KW-0732">Signal</keyword>
<dbReference type="UniPathway" id="UPA00545">
    <property type="reaction ID" value="UER00823"/>
</dbReference>
<reference evidence="14" key="1">
    <citation type="journal article" date="2011" name="PLoS Pathog.">
        <title>Comparative genomics yields insights into niche adaptation of plant vascular wilt pathogens.</title>
        <authorList>
            <person name="Klosterman S.J."/>
            <person name="Subbarao K.V."/>
            <person name="Kang S."/>
            <person name="Veronese P."/>
            <person name="Gold S.E."/>
            <person name="Thomma B.P.H.J."/>
            <person name="Chen Z."/>
            <person name="Henrissat B."/>
            <person name="Lee Y.-H."/>
            <person name="Park J."/>
            <person name="Garcia-Pedrajas M.D."/>
            <person name="Barbara D.J."/>
            <person name="Anchieta A."/>
            <person name="de Jonge R."/>
            <person name="Santhanam P."/>
            <person name="Maruthachalam K."/>
            <person name="Atallah Z."/>
            <person name="Amyotte S.G."/>
            <person name="Paz Z."/>
            <person name="Inderbitzin P."/>
            <person name="Hayes R.J."/>
            <person name="Heiman D.I."/>
            <person name="Young S."/>
            <person name="Zeng Q."/>
            <person name="Engels R."/>
            <person name="Galagan J."/>
            <person name="Cuomo C.A."/>
            <person name="Dobinson K.F."/>
            <person name="Ma L.-J."/>
        </authorList>
    </citation>
    <scope>NUCLEOTIDE SEQUENCE [LARGE SCALE GENOMIC DNA]</scope>
    <source>
        <strain evidence="14">VaMs.102 / ATCC MYA-4576 / FGSC 10136</strain>
    </source>
</reference>
<dbReference type="Proteomes" id="UP000008698">
    <property type="component" value="Unassembled WGS sequence"/>
</dbReference>
<evidence type="ECO:0000256" key="5">
    <source>
        <dbReference type="ARBA" id="ARBA00022525"/>
    </source>
</evidence>
<dbReference type="GO" id="GO:0045490">
    <property type="term" value="P:pectin catabolic process"/>
    <property type="evidence" value="ECO:0007669"/>
    <property type="project" value="UniProtKB-UniPathway"/>
</dbReference>
<dbReference type="OrthoDB" id="2019149at2759"/>
<feature type="signal peptide" evidence="11">
    <location>
        <begin position="1"/>
        <end position="20"/>
    </location>
</feature>
<comment type="catalytic activity">
    <reaction evidence="9">
        <text>[(1-&gt;4)-alpha-D-galacturonosyl methyl ester](n) + n H2O = [(1-&gt;4)-alpha-D-galacturonosyl](n) + n methanol + n H(+)</text>
        <dbReference type="Rhea" id="RHEA:22380"/>
        <dbReference type="Rhea" id="RHEA-COMP:14570"/>
        <dbReference type="Rhea" id="RHEA-COMP:14573"/>
        <dbReference type="ChEBI" id="CHEBI:15377"/>
        <dbReference type="ChEBI" id="CHEBI:15378"/>
        <dbReference type="ChEBI" id="CHEBI:17790"/>
        <dbReference type="ChEBI" id="CHEBI:140522"/>
        <dbReference type="ChEBI" id="CHEBI:140523"/>
        <dbReference type="EC" id="3.1.1.11"/>
    </reaction>
</comment>
<keyword evidence="7" id="KW-0378">Hydrolase</keyword>
<dbReference type="GO" id="GO:0005576">
    <property type="term" value="C:extracellular region"/>
    <property type="evidence" value="ECO:0007669"/>
    <property type="project" value="UniProtKB-SubCell"/>
</dbReference>
<evidence type="ECO:0000256" key="9">
    <source>
        <dbReference type="ARBA" id="ARBA00047928"/>
    </source>
</evidence>
<dbReference type="Gene3D" id="2.160.20.10">
    <property type="entry name" value="Single-stranded right-handed beta-helix, Pectin lyase-like"/>
    <property type="match status" value="5"/>
</dbReference>
<dbReference type="InterPro" id="IPR012334">
    <property type="entry name" value="Pectin_lyas_fold"/>
</dbReference>
<dbReference type="EMBL" id="DS985225">
    <property type="protein sequence ID" value="EEY22180.1"/>
    <property type="molecule type" value="Genomic_DNA"/>
</dbReference>
<evidence type="ECO:0000256" key="7">
    <source>
        <dbReference type="ARBA" id="ARBA00022801"/>
    </source>
</evidence>
<name>C9STL9_VERA1</name>
<evidence type="ECO:0000256" key="3">
    <source>
        <dbReference type="ARBA" id="ARBA00008891"/>
    </source>
</evidence>
<keyword evidence="14" id="KW-1185">Reference proteome</keyword>
<dbReference type="KEGG" id="val:VDBG_08290"/>
<dbReference type="GO" id="GO:0042545">
    <property type="term" value="P:cell wall modification"/>
    <property type="evidence" value="ECO:0007669"/>
    <property type="project" value="InterPro"/>
</dbReference>
<dbReference type="PANTHER" id="PTHR31321">
    <property type="entry name" value="ACYL-COA THIOESTER HYDROLASE YBHC-RELATED"/>
    <property type="match status" value="1"/>
</dbReference>
<feature type="region of interest" description="Disordered" evidence="10">
    <location>
        <begin position="456"/>
        <end position="499"/>
    </location>
</feature>
<dbReference type="EC" id="3.1.1.11" evidence="4"/>
<dbReference type="SUPFAM" id="SSF51126">
    <property type="entry name" value="Pectin lyase-like"/>
    <property type="match status" value="5"/>
</dbReference>
<feature type="domain" description="Pectinesterase catalytic" evidence="12">
    <location>
        <begin position="1057"/>
        <end position="1337"/>
    </location>
</feature>
<evidence type="ECO:0000313" key="13">
    <source>
        <dbReference type="EMBL" id="EEY22180.1"/>
    </source>
</evidence>
<dbReference type="STRING" id="526221.C9STL9"/>
<evidence type="ECO:0000256" key="2">
    <source>
        <dbReference type="ARBA" id="ARBA00005184"/>
    </source>
</evidence>
<comment type="subcellular location">
    <subcellularLocation>
        <location evidence="1">Secreted</location>
    </subcellularLocation>
</comment>
<dbReference type="PANTHER" id="PTHR31321:SF58">
    <property type="entry name" value="METHYLESTERASE, PUTATIVE-RELATED"/>
    <property type="match status" value="1"/>
</dbReference>
<comment type="pathway">
    <text evidence="2">Glycan metabolism; pectin degradation; 2-dehydro-3-deoxy-D-gluconate from pectin: step 1/5.</text>
</comment>
<feature type="domain" description="Pectinesterase catalytic" evidence="12">
    <location>
        <begin position="557"/>
        <end position="801"/>
    </location>
</feature>
<dbReference type="GO" id="GO:0030599">
    <property type="term" value="F:pectinesterase activity"/>
    <property type="evidence" value="ECO:0007669"/>
    <property type="project" value="UniProtKB-EC"/>
</dbReference>
<keyword evidence="8" id="KW-0063">Aspartyl esterase</keyword>
<dbReference type="Pfam" id="PF01095">
    <property type="entry name" value="Pectinesterase"/>
    <property type="match status" value="3"/>
</dbReference>
<dbReference type="InterPro" id="IPR011050">
    <property type="entry name" value="Pectin_lyase_fold/virulence"/>
</dbReference>
<dbReference type="eggNOG" id="ENOG502QSQ4">
    <property type="taxonomic scope" value="Eukaryota"/>
</dbReference>
<gene>
    <name evidence="13" type="ORF">VDBG_08290</name>
</gene>
<evidence type="ECO:0000259" key="12">
    <source>
        <dbReference type="Pfam" id="PF01095"/>
    </source>
</evidence>
<dbReference type="InterPro" id="IPR000070">
    <property type="entry name" value="Pectinesterase_cat"/>
</dbReference>
<evidence type="ECO:0000256" key="4">
    <source>
        <dbReference type="ARBA" id="ARBA00013229"/>
    </source>
</evidence>
<dbReference type="FunFam" id="2.160.20.10:FF:000014">
    <property type="entry name" value="Pectinesterase"/>
    <property type="match status" value="1"/>
</dbReference>